<evidence type="ECO:0000313" key="1">
    <source>
        <dbReference type="EMBL" id="KAF8377868.1"/>
    </source>
</evidence>
<dbReference type="Proteomes" id="UP000655225">
    <property type="component" value="Unassembled WGS sequence"/>
</dbReference>
<accession>A0A834YAL0</accession>
<dbReference type="OrthoDB" id="7668193at2759"/>
<name>A0A834YAL0_TETSI</name>
<organism evidence="1 2">
    <name type="scientific">Tetracentron sinense</name>
    <name type="common">Spur-leaf</name>
    <dbReference type="NCBI Taxonomy" id="13715"/>
    <lineage>
        <taxon>Eukaryota</taxon>
        <taxon>Viridiplantae</taxon>
        <taxon>Streptophyta</taxon>
        <taxon>Embryophyta</taxon>
        <taxon>Tracheophyta</taxon>
        <taxon>Spermatophyta</taxon>
        <taxon>Magnoliopsida</taxon>
        <taxon>Trochodendrales</taxon>
        <taxon>Trochodendraceae</taxon>
        <taxon>Tetracentron</taxon>
    </lineage>
</organism>
<evidence type="ECO:0000313" key="2">
    <source>
        <dbReference type="Proteomes" id="UP000655225"/>
    </source>
</evidence>
<dbReference type="InterPro" id="IPR011044">
    <property type="entry name" value="Quino_amine_DH_bsu"/>
</dbReference>
<comment type="caution">
    <text evidence="1">The sequence shown here is derived from an EMBL/GenBank/DDBJ whole genome shotgun (WGS) entry which is preliminary data.</text>
</comment>
<sequence>MSLVLGNIDISVGPTIRFQGQVSFSLADDVNFMPAEGPKYVAMAREQSSEIVIWDLNTVERLARLPQNCDGSSLNYSNFYKGKRDEEVDVGISLNFVEGIGDDENGGIIHILRPYNGGACDLLLNDGISCQLNPEGPKYVAVVREQSSEIEIWDLNTAERLARLPQSCDGSFLNYSNFYKGKSLSLTVDGPCSGGISGVADDKMVLFTLDHKMVTYPCSS</sequence>
<keyword evidence="2" id="KW-1185">Reference proteome</keyword>
<dbReference type="EMBL" id="JABCRI010000024">
    <property type="protein sequence ID" value="KAF8377868.1"/>
    <property type="molecule type" value="Genomic_DNA"/>
</dbReference>
<reference evidence="1 2" key="1">
    <citation type="submission" date="2020-04" db="EMBL/GenBank/DDBJ databases">
        <title>Plant Genome Project.</title>
        <authorList>
            <person name="Zhang R.-G."/>
        </authorList>
    </citation>
    <scope>NUCLEOTIDE SEQUENCE [LARGE SCALE GENOMIC DNA]</scope>
    <source>
        <strain evidence="1">YNK0</strain>
        <tissue evidence="1">Leaf</tissue>
    </source>
</reference>
<dbReference type="SUPFAM" id="SSF50969">
    <property type="entry name" value="YVTN repeat-like/Quinoprotein amine dehydrogenase"/>
    <property type="match status" value="1"/>
</dbReference>
<protein>
    <submittedName>
        <fullName evidence="1">Uncharacterized protein</fullName>
    </submittedName>
</protein>
<gene>
    <name evidence="1" type="ORF">HHK36_031254</name>
</gene>
<dbReference type="AlphaFoldDB" id="A0A834YAL0"/>
<proteinExistence type="predicted"/>